<comment type="catalytic activity">
    <reaction evidence="3">
        <text>D-threo-isocitrate = glyoxylate + succinate</text>
        <dbReference type="Rhea" id="RHEA:13245"/>
        <dbReference type="ChEBI" id="CHEBI:15562"/>
        <dbReference type="ChEBI" id="CHEBI:30031"/>
        <dbReference type="ChEBI" id="CHEBI:36655"/>
        <dbReference type="EC" id="4.1.3.1"/>
    </reaction>
</comment>
<organism evidence="6 7">
    <name type="scientific">Bradyrhizobium aeschynomenes</name>
    <dbReference type="NCBI Taxonomy" id="2734909"/>
    <lineage>
        <taxon>Bacteria</taxon>
        <taxon>Pseudomonadati</taxon>
        <taxon>Pseudomonadota</taxon>
        <taxon>Alphaproteobacteria</taxon>
        <taxon>Hyphomicrobiales</taxon>
        <taxon>Nitrobacteraceae</taxon>
        <taxon>Bradyrhizobium</taxon>
    </lineage>
</organism>
<dbReference type="InterPro" id="IPR015813">
    <property type="entry name" value="Pyrv/PenolPyrv_kinase-like_dom"/>
</dbReference>
<dbReference type="Pfam" id="PF00463">
    <property type="entry name" value="ICL"/>
    <property type="match status" value="3"/>
</dbReference>
<reference evidence="6" key="1">
    <citation type="submission" date="2020-05" db="EMBL/GenBank/DDBJ databases">
        <title>Nod-independent and nitrogen-fixing Bradyrhizobium aeschynomene sp. nov. isolated from nodules of Aeschynomene indica.</title>
        <authorList>
            <person name="Zhang Z."/>
        </authorList>
    </citation>
    <scope>NUCLEOTIDE SEQUENCE</scope>
    <source>
        <strain evidence="6">83012</strain>
    </source>
</reference>
<name>A0ABX2C723_9BRAD</name>
<dbReference type="PANTHER" id="PTHR21631">
    <property type="entry name" value="ISOCITRATE LYASE/MALATE SYNTHASE"/>
    <property type="match status" value="1"/>
</dbReference>
<dbReference type="InterPro" id="IPR006254">
    <property type="entry name" value="Isocitrate_lyase"/>
</dbReference>
<dbReference type="PANTHER" id="PTHR21631:SF3">
    <property type="entry name" value="BIFUNCTIONAL GLYOXYLATE CYCLE PROTEIN"/>
    <property type="match status" value="1"/>
</dbReference>
<evidence type="ECO:0000313" key="7">
    <source>
        <dbReference type="Proteomes" id="UP000886476"/>
    </source>
</evidence>
<dbReference type="Proteomes" id="UP000886476">
    <property type="component" value="Unassembled WGS sequence"/>
</dbReference>
<dbReference type="CDD" id="cd00377">
    <property type="entry name" value="ICL_PEPM"/>
    <property type="match status" value="1"/>
</dbReference>
<sequence length="545" mass="60867">MNFQPRGLNDQALQGSSSYQAEVEAARALLEANPTWNGVTAEAVARMRLQNRFRTGLDVARYTASVMRADMAAYDEDSTKYTQSLGCWHGFIAQQKLISIKKHFGRTDRRYLYLSGWMIAALRSEFGPLPDQSMHEKTSVPALIEELYTFLRQADSRELNDLFRTLDAARKAGDKAKETEIIAKIDGFQTHVVPVIADIDAGFGNAEATYLLAKKMIEAGACALQIENQVSDEKQCGHQDGKVTVPHDVFLAKIRACRHAFLELGVEDGIIVTRTDSLGAGLTQQIAFSSQPGDLGDQYNSFLDCEEVTPETARSGDVIINQNGKMMRPKRLPSNLYQFRPGTGEDRCVLDCITSLQNGADLLWIETEKPHIEQIAKMVDRIRKVIPNAKLAYNNSPSFNWTLNFRWQVYDAMKEAGQDVSKYNRAELMKAEYDDTPLAKEADERIRTFQADSAKRAGIFHHLITLPTYHTAALSTDNLAREYFGEQGMLGYVKNVQRAEIRQGIACVKHQNMAGSDIGDDHKEYFAGDKALKAGGAHNTMNQFG</sequence>
<dbReference type="RefSeq" id="WP_172109014.1">
    <property type="nucleotide sequence ID" value="NZ_JABFDN010000001.1"/>
</dbReference>
<accession>A0ABX2C723</accession>
<dbReference type="InterPro" id="IPR039556">
    <property type="entry name" value="ICL/PEPM"/>
</dbReference>
<evidence type="ECO:0000313" key="6">
    <source>
        <dbReference type="EMBL" id="NPU64064.1"/>
    </source>
</evidence>
<keyword evidence="7" id="KW-1185">Reference proteome</keyword>
<dbReference type="Gene3D" id="3.20.20.60">
    <property type="entry name" value="Phosphoenolpyruvate-binding domains"/>
    <property type="match status" value="1"/>
</dbReference>
<evidence type="ECO:0000256" key="4">
    <source>
        <dbReference type="ARBA" id="ARBA00031022"/>
    </source>
</evidence>
<evidence type="ECO:0000256" key="1">
    <source>
        <dbReference type="ARBA" id="ARBA00017446"/>
    </source>
</evidence>
<proteinExistence type="predicted"/>
<evidence type="ECO:0000256" key="3">
    <source>
        <dbReference type="ARBA" id="ARBA00023531"/>
    </source>
</evidence>
<dbReference type="EMBL" id="JABFDN010000001">
    <property type="protein sequence ID" value="NPU64064.1"/>
    <property type="molecule type" value="Genomic_DNA"/>
</dbReference>
<gene>
    <name evidence="6" type="ORF">HL667_03540</name>
</gene>
<comment type="caution">
    <text evidence="6">The sequence shown here is derived from an EMBL/GenBank/DDBJ whole genome shotgun (WGS) entry which is preliminary data.</text>
</comment>
<keyword evidence="2 6" id="KW-0456">Lyase</keyword>
<dbReference type="InterPro" id="IPR040442">
    <property type="entry name" value="Pyrv_kinase-like_dom_sf"/>
</dbReference>
<dbReference type="NCBIfam" id="NF005074">
    <property type="entry name" value="PRK06498.1"/>
    <property type="match status" value="1"/>
</dbReference>
<evidence type="ECO:0000256" key="5">
    <source>
        <dbReference type="ARBA" id="ARBA00031921"/>
    </source>
</evidence>
<dbReference type="SUPFAM" id="SSF51621">
    <property type="entry name" value="Phosphoenolpyruvate/pyruvate domain"/>
    <property type="match status" value="1"/>
</dbReference>
<evidence type="ECO:0000256" key="2">
    <source>
        <dbReference type="ARBA" id="ARBA00023239"/>
    </source>
</evidence>
<protein>
    <recommendedName>
        <fullName evidence="1">Isocitrate lyase</fullName>
    </recommendedName>
    <alternativeName>
        <fullName evidence="4">Isocitrase</fullName>
    </alternativeName>
    <alternativeName>
        <fullName evidence="5">Isocitratase</fullName>
    </alternativeName>
</protein>
<dbReference type="GO" id="GO:0004451">
    <property type="term" value="F:isocitrate lyase activity"/>
    <property type="evidence" value="ECO:0007669"/>
    <property type="project" value="UniProtKB-EC"/>
</dbReference>
<dbReference type="PIRSF" id="PIRSF001362">
    <property type="entry name" value="Isocit_lyase"/>
    <property type="match status" value="1"/>
</dbReference>